<dbReference type="Pfam" id="PF00561">
    <property type="entry name" value="Abhydrolase_1"/>
    <property type="match status" value="1"/>
</dbReference>
<dbReference type="RefSeq" id="WP_048632330.1">
    <property type="nucleotide sequence ID" value="NZ_CVQQ01000006.1"/>
</dbReference>
<sequence length="345" mass="35687">MVGNPWRYPPGVPRCEPPRAEGTVFLPSGRRLGYAEFGDPTGPVVLWFHGTPGGRRQLPIVGRRAAEKLGLRVVLVERAGSGLSDAHRYEQIGDWAADMAHVADVLGAERLGVVGLSGGGPYALACAGMPALRDRVAAVAILGGVTPSVGPDATASGAIVLARRLSAVTSALRRPFAAVTAGLLTPVIPLAHLAYSGLAAAMPDGDKRVFANPEIEAMFIDDIVHAAAGRFQALLDDARLFGVDWGFRLADVTVPVKWWHGDADSIISLADAQAAAAHLSDVDLLLMPDESHLGGFDKADDVLAFLAHHLTTGGSGSAGDDDAVPAAGLGLVHGRVGGDDHVAKG</sequence>
<feature type="domain" description="AB hydrolase-1" evidence="1">
    <location>
        <begin position="43"/>
        <end position="298"/>
    </location>
</feature>
<dbReference type="KEGG" id="mauu:NCTC10437_00656"/>
<dbReference type="EMBL" id="LR134356">
    <property type="protein sequence ID" value="VEG51546.1"/>
    <property type="molecule type" value="Genomic_DNA"/>
</dbReference>
<gene>
    <name evidence="2" type="ORF">NCTC10437_00656</name>
</gene>
<evidence type="ECO:0000259" key="1">
    <source>
        <dbReference type="Pfam" id="PF00561"/>
    </source>
</evidence>
<name>A0A448IGD1_MYCAU</name>
<dbReference type="SUPFAM" id="SSF53474">
    <property type="entry name" value="alpha/beta-Hydrolases"/>
    <property type="match status" value="1"/>
</dbReference>
<protein>
    <submittedName>
        <fullName evidence="2">Alpha/beta hydrolase fold protein</fullName>
    </submittedName>
</protein>
<dbReference type="InterPro" id="IPR000073">
    <property type="entry name" value="AB_hydrolase_1"/>
</dbReference>
<organism evidence="2 3">
    <name type="scientific">Mycolicibacterium aurum</name>
    <name type="common">Mycobacterium aurum</name>
    <dbReference type="NCBI Taxonomy" id="1791"/>
    <lineage>
        <taxon>Bacteria</taxon>
        <taxon>Bacillati</taxon>
        <taxon>Actinomycetota</taxon>
        <taxon>Actinomycetes</taxon>
        <taxon>Mycobacteriales</taxon>
        <taxon>Mycobacteriaceae</taxon>
        <taxon>Mycolicibacterium</taxon>
    </lineage>
</organism>
<dbReference type="AlphaFoldDB" id="A0A448IGD1"/>
<dbReference type="STRING" id="1791.GCA_001049355_02437"/>
<dbReference type="GO" id="GO:0016787">
    <property type="term" value="F:hydrolase activity"/>
    <property type="evidence" value="ECO:0007669"/>
    <property type="project" value="UniProtKB-KW"/>
</dbReference>
<evidence type="ECO:0000313" key="3">
    <source>
        <dbReference type="Proteomes" id="UP000279306"/>
    </source>
</evidence>
<dbReference type="InterPro" id="IPR050471">
    <property type="entry name" value="AB_hydrolase"/>
</dbReference>
<dbReference type="PANTHER" id="PTHR43433">
    <property type="entry name" value="HYDROLASE, ALPHA/BETA FOLD FAMILY PROTEIN"/>
    <property type="match status" value="1"/>
</dbReference>
<keyword evidence="3" id="KW-1185">Reference proteome</keyword>
<dbReference type="PANTHER" id="PTHR43433:SF10">
    <property type="entry name" value="AB HYDROLASE-1 DOMAIN-CONTAINING PROTEIN"/>
    <property type="match status" value="1"/>
</dbReference>
<dbReference type="Gene3D" id="3.40.50.1820">
    <property type="entry name" value="alpha/beta hydrolase"/>
    <property type="match status" value="1"/>
</dbReference>
<evidence type="ECO:0000313" key="2">
    <source>
        <dbReference type="EMBL" id="VEG51546.1"/>
    </source>
</evidence>
<reference evidence="2 3" key="1">
    <citation type="submission" date="2018-12" db="EMBL/GenBank/DDBJ databases">
        <authorList>
            <consortium name="Pathogen Informatics"/>
        </authorList>
    </citation>
    <scope>NUCLEOTIDE SEQUENCE [LARGE SCALE GENOMIC DNA]</scope>
    <source>
        <strain evidence="2 3">NCTC10437</strain>
    </source>
</reference>
<accession>A0A448IGD1</accession>
<dbReference type="Proteomes" id="UP000279306">
    <property type="component" value="Chromosome"/>
</dbReference>
<dbReference type="InterPro" id="IPR029058">
    <property type="entry name" value="AB_hydrolase_fold"/>
</dbReference>
<proteinExistence type="predicted"/>
<keyword evidence="2" id="KW-0378">Hydrolase</keyword>